<dbReference type="AlphaFoldDB" id="A0A1M6FZJ3"/>
<dbReference type="SMART" id="SM00382">
    <property type="entry name" value="AAA"/>
    <property type="match status" value="1"/>
</dbReference>
<dbReference type="GeneID" id="89511521"/>
<reference evidence="5" key="1">
    <citation type="submission" date="2016-11" db="EMBL/GenBank/DDBJ databases">
        <authorList>
            <person name="Varghese N."/>
            <person name="Submissions S."/>
        </authorList>
    </citation>
    <scope>NUCLEOTIDE SEQUENCE [LARGE SCALE GENOMIC DNA]</scope>
    <source>
        <strain evidence="5">DSM 3071</strain>
    </source>
</reference>
<dbReference type="PANTHER" id="PTHR43038">
    <property type="entry name" value="ATP-BINDING CASSETTE, SUB-FAMILY H, MEMBER 1"/>
    <property type="match status" value="1"/>
</dbReference>
<dbReference type="Gene3D" id="3.40.50.300">
    <property type="entry name" value="P-loop containing nucleotide triphosphate hydrolases"/>
    <property type="match status" value="1"/>
</dbReference>
<protein>
    <submittedName>
        <fullName evidence="4">ABC-2 type transport system ATP-binding protein</fullName>
    </submittedName>
</protein>
<name>A0A1M6FZJ3_BUTFI</name>
<dbReference type="InterPro" id="IPR003439">
    <property type="entry name" value="ABC_transporter-like_ATP-bd"/>
</dbReference>
<dbReference type="Pfam" id="PF00005">
    <property type="entry name" value="ABC_tran"/>
    <property type="match status" value="1"/>
</dbReference>
<evidence type="ECO:0000313" key="4">
    <source>
        <dbReference type="EMBL" id="SHJ03161.1"/>
    </source>
</evidence>
<dbReference type="RefSeq" id="WP_073390399.1">
    <property type="nucleotide sequence ID" value="NZ_FQXK01000057.1"/>
</dbReference>
<organism evidence="4 5">
    <name type="scientific">Butyrivibrio fibrisolvens DSM 3071</name>
    <dbReference type="NCBI Taxonomy" id="1121131"/>
    <lineage>
        <taxon>Bacteria</taxon>
        <taxon>Bacillati</taxon>
        <taxon>Bacillota</taxon>
        <taxon>Clostridia</taxon>
        <taxon>Lachnospirales</taxon>
        <taxon>Lachnospiraceae</taxon>
        <taxon>Butyrivibrio</taxon>
    </lineage>
</organism>
<dbReference type="InterPro" id="IPR027417">
    <property type="entry name" value="P-loop_NTPase"/>
</dbReference>
<dbReference type="Proteomes" id="UP000184278">
    <property type="component" value="Unassembled WGS sequence"/>
</dbReference>
<accession>A0A1M6FZJ3</accession>
<sequence length="206" mass="23021">MLEVRDITRAYGKNKVLKGISFDAAPGDQIAIIGRNGSGKSTFLRILAGIDKPAGGTISFWGHRADKEKSVFRQFTGYLPQDNPLLDELNVQDNISLWSGKGGRPQEDLVREFYLDDILKKKVSQLSGGMKRRVAIACACVGNPPVLIMDEPTASLDIYYKKEIRTWMQKFRQGNGIIVVATHDELEMNDSTKVFSMENGVLTKRR</sequence>
<dbReference type="PROSITE" id="PS50893">
    <property type="entry name" value="ABC_TRANSPORTER_2"/>
    <property type="match status" value="1"/>
</dbReference>
<dbReference type="PANTHER" id="PTHR43038:SF3">
    <property type="entry name" value="ABC TRANSPORTER G FAMILY MEMBER 20 ISOFORM X1"/>
    <property type="match status" value="1"/>
</dbReference>
<dbReference type="GO" id="GO:0005524">
    <property type="term" value="F:ATP binding"/>
    <property type="evidence" value="ECO:0007669"/>
    <property type="project" value="UniProtKB-KW"/>
</dbReference>
<evidence type="ECO:0000256" key="2">
    <source>
        <dbReference type="ARBA" id="ARBA00022840"/>
    </source>
</evidence>
<dbReference type="OrthoDB" id="9804819at2"/>
<keyword evidence="5" id="KW-1185">Reference proteome</keyword>
<evidence type="ECO:0000259" key="3">
    <source>
        <dbReference type="PROSITE" id="PS50893"/>
    </source>
</evidence>
<gene>
    <name evidence="4" type="ORF">SAMN02745229_03999</name>
</gene>
<proteinExistence type="predicted"/>
<evidence type="ECO:0000313" key="5">
    <source>
        <dbReference type="Proteomes" id="UP000184278"/>
    </source>
</evidence>
<dbReference type="SUPFAM" id="SSF52540">
    <property type="entry name" value="P-loop containing nucleoside triphosphate hydrolases"/>
    <property type="match status" value="1"/>
</dbReference>
<dbReference type="GO" id="GO:0016887">
    <property type="term" value="F:ATP hydrolysis activity"/>
    <property type="evidence" value="ECO:0007669"/>
    <property type="project" value="InterPro"/>
</dbReference>
<keyword evidence="1" id="KW-0547">Nucleotide-binding</keyword>
<dbReference type="InterPro" id="IPR003593">
    <property type="entry name" value="AAA+_ATPase"/>
</dbReference>
<feature type="domain" description="ABC transporter" evidence="3">
    <location>
        <begin position="2"/>
        <end position="206"/>
    </location>
</feature>
<dbReference type="EMBL" id="FQXK01000057">
    <property type="protein sequence ID" value="SHJ03161.1"/>
    <property type="molecule type" value="Genomic_DNA"/>
</dbReference>
<dbReference type="STRING" id="1121131.SAMN02745229_03999"/>
<evidence type="ECO:0000256" key="1">
    <source>
        <dbReference type="ARBA" id="ARBA00022741"/>
    </source>
</evidence>
<keyword evidence="2 4" id="KW-0067">ATP-binding</keyword>